<accession>A0A8T2T2M9</accession>
<evidence type="ECO:0000313" key="3">
    <source>
        <dbReference type="Proteomes" id="UP000825935"/>
    </source>
</evidence>
<keyword evidence="1" id="KW-1133">Transmembrane helix</keyword>
<dbReference type="EMBL" id="CM035421">
    <property type="protein sequence ID" value="KAH7387349.1"/>
    <property type="molecule type" value="Genomic_DNA"/>
</dbReference>
<keyword evidence="3" id="KW-1185">Reference proteome</keyword>
<evidence type="ECO:0000313" key="2">
    <source>
        <dbReference type="EMBL" id="KAH7387349.1"/>
    </source>
</evidence>
<comment type="caution">
    <text evidence="2">The sequence shown here is derived from an EMBL/GenBank/DDBJ whole genome shotgun (WGS) entry which is preliminary data.</text>
</comment>
<keyword evidence="1" id="KW-0812">Transmembrane</keyword>
<organism evidence="2 3">
    <name type="scientific">Ceratopteris richardii</name>
    <name type="common">Triangle waterfern</name>
    <dbReference type="NCBI Taxonomy" id="49495"/>
    <lineage>
        <taxon>Eukaryota</taxon>
        <taxon>Viridiplantae</taxon>
        <taxon>Streptophyta</taxon>
        <taxon>Embryophyta</taxon>
        <taxon>Tracheophyta</taxon>
        <taxon>Polypodiopsida</taxon>
        <taxon>Polypodiidae</taxon>
        <taxon>Polypodiales</taxon>
        <taxon>Pteridineae</taxon>
        <taxon>Pteridaceae</taxon>
        <taxon>Parkerioideae</taxon>
        <taxon>Ceratopteris</taxon>
    </lineage>
</organism>
<name>A0A8T2T2M9_CERRI</name>
<protein>
    <submittedName>
        <fullName evidence="2">Uncharacterized protein</fullName>
    </submittedName>
</protein>
<evidence type="ECO:0000256" key="1">
    <source>
        <dbReference type="SAM" id="Phobius"/>
    </source>
</evidence>
<sequence>MLQNLFVVQLGNGCSCTEILSYVSPFIFVLRLMKFLILIYMWNIVTFFIRSLSRSSSNLALDNISATEFDLPEI</sequence>
<keyword evidence="1" id="KW-0472">Membrane</keyword>
<reference evidence="2" key="1">
    <citation type="submission" date="2021-08" db="EMBL/GenBank/DDBJ databases">
        <title>WGS assembly of Ceratopteris richardii.</title>
        <authorList>
            <person name="Marchant D.B."/>
            <person name="Chen G."/>
            <person name="Jenkins J."/>
            <person name="Shu S."/>
            <person name="Leebens-Mack J."/>
            <person name="Grimwood J."/>
            <person name="Schmutz J."/>
            <person name="Soltis P."/>
            <person name="Soltis D."/>
            <person name="Chen Z.-H."/>
        </authorList>
    </citation>
    <scope>NUCLEOTIDE SEQUENCE</scope>
    <source>
        <strain evidence="2">Whitten #5841</strain>
        <tissue evidence="2">Leaf</tissue>
    </source>
</reference>
<dbReference type="AlphaFoldDB" id="A0A8T2T2M9"/>
<feature type="transmembrane region" description="Helical" evidence="1">
    <location>
        <begin position="28"/>
        <end position="49"/>
    </location>
</feature>
<proteinExistence type="predicted"/>
<gene>
    <name evidence="2" type="ORF">KP509_16G018500</name>
</gene>
<dbReference type="Proteomes" id="UP000825935">
    <property type="component" value="Chromosome 16"/>
</dbReference>